<name>A0A1F7WIH7_9BACT</name>
<sequence length="153" mass="17762">MRKATLCFLVKGDKVLLAMKKRGFGKGLWNGVGGKKTNGETIRQAAIRETEEDIAVVPIRLHKIADLRFLFPHKTEWSQNVVAYIVDSWKGEPRESEEMMPKWFNKNTLPFKHMWWDDHLWLPQVLQGKKLKAKFIFNANNEVVSHAVSVFEI</sequence>
<evidence type="ECO:0000256" key="13">
    <source>
        <dbReference type="ARBA" id="ARBA00029673"/>
    </source>
</evidence>
<dbReference type="GO" id="GO:0042262">
    <property type="term" value="P:DNA protection"/>
    <property type="evidence" value="ECO:0007669"/>
    <property type="project" value="InterPro"/>
</dbReference>
<evidence type="ECO:0000256" key="21">
    <source>
        <dbReference type="ARBA" id="ARBA00053094"/>
    </source>
</evidence>
<evidence type="ECO:0000256" key="3">
    <source>
        <dbReference type="ARBA" id="ARBA00011245"/>
    </source>
</evidence>
<evidence type="ECO:0000256" key="7">
    <source>
        <dbReference type="ARBA" id="ARBA00024448"/>
    </source>
</evidence>
<keyword evidence="6" id="KW-0460">Magnesium</keyword>
<dbReference type="EC" id="3.6.1.56" evidence="11"/>
<accession>A0A1F7WIH7</accession>
<reference evidence="23 24" key="1">
    <citation type="journal article" date="2016" name="Nat. Commun.">
        <title>Thousands of microbial genomes shed light on interconnected biogeochemical processes in an aquifer system.</title>
        <authorList>
            <person name="Anantharaman K."/>
            <person name="Brown C.T."/>
            <person name="Hug L.A."/>
            <person name="Sharon I."/>
            <person name="Castelle C.J."/>
            <person name="Probst A.J."/>
            <person name="Thomas B.C."/>
            <person name="Singh A."/>
            <person name="Wilkins M.J."/>
            <person name="Karaoz U."/>
            <person name="Brodie E.L."/>
            <person name="Williams K.H."/>
            <person name="Hubbard S.S."/>
            <person name="Banfield J.F."/>
        </authorList>
    </citation>
    <scope>NUCLEOTIDE SEQUENCE [LARGE SCALE GENOMIC DNA]</scope>
</reference>
<evidence type="ECO:0000256" key="5">
    <source>
        <dbReference type="ARBA" id="ARBA00022801"/>
    </source>
</evidence>
<evidence type="ECO:0000259" key="22">
    <source>
        <dbReference type="PROSITE" id="PS51462"/>
    </source>
</evidence>
<comment type="catalytic activity">
    <reaction evidence="20">
        <text>N(6)-methyl-dATP + H2O = N(6)-methyl-dAMP + diphosphate + H(+)</text>
        <dbReference type="Rhea" id="RHEA:67604"/>
        <dbReference type="ChEBI" id="CHEBI:15377"/>
        <dbReference type="ChEBI" id="CHEBI:15378"/>
        <dbReference type="ChEBI" id="CHEBI:33019"/>
        <dbReference type="ChEBI" id="CHEBI:169976"/>
        <dbReference type="ChEBI" id="CHEBI:172872"/>
    </reaction>
    <physiologicalReaction direction="left-to-right" evidence="20">
        <dbReference type="Rhea" id="RHEA:67605"/>
    </physiologicalReaction>
</comment>
<dbReference type="InterPro" id="IPR003563">
    <property type="entry name" value="8ODP"/>
</dbReference>
<evidence type="ECO:0000256" key="19">
    <source>
        <dbReference type="ARBA" id="ARBA00048894"/>
    </source>
</evidence>
<dbReference type="PANTHER" id="PTHR43758:SF2">
    <property type="entry name" value="OXIDIZED PURINE NUCLEOSIDE TRIPHOSPHATE HYDROLASE"/>
    <property type="match status" value="1"/>
</dbReference>
<gene>
    <name evidence="23" type="ORF">A2115_01205</name>
</gene>
<comment type="catalytic activity">
    <reaction evidence="9">
        <text>8-oxo-dGTP + H2O = 8-oxo-dGMP + diphosphate + H(+)</text>
        <dbReference type="Rhea" id="RHEA:31575"/>
        <dbReference type="ChEBI" id="CHEBI:15377"/>
        <dbReference type="ChEBI" id="CHEBI:15378"/>
        <dbReference type="ChEBI" id="CHEBI:33019"/>
        <dbReference type="ChEBI" id="CHEBI:63224"/>
        <dbReference type="ChEBI" id="CHEBI:77896"/>
    </reaction>
    <physiologicalReaction direction="left-to-right" evidence="9">
        <dbReference type="Rhea" id="RHEA:31576"/>
    </physiologicalReaction>
</comment>
<evidence type="ECO:0000256" key="10">
    <source>
        <dbReference type="ARBA" id="ARBA00024596"/>
    </source>
</evidence>
<evidence type="ECO:0000256" key="4">
    <source>
        <dbReference type="ARBA" id="ARBA00022723"/>
    </source>
</evidence>
<dbReference type="GO" id="GO:0005737">
    <property type="term" value="C:cytoplasm"/>
    <property type="evidence" value="ECO:0007669"/>
    <property type="project" value="TreeGrafter"/>
</dbReference>
<dbReference type="Proteomes" id="UP000176198">
    <property type="component" value="Unassembled WGS sequence"/>
</dbReference>
<evidence type="ECO:0000256" key="20">
    <source>
        <dbReference type="ARBA" id="ARBA00049032"/>
    </source>
</evidence>
<dbReference type="GO" id="GO:0008413">
    <property type="term" value="F:8-oxo-7,8-dihydroguanosine triphosphate pyrophosphatase activity"/>
    <property type="evidence" value="ECO:0007669"/>
    <property type="project" value="InterPro"/>
</dbReference>
<comment type="catalytic activity">
    <reaction evidence="19">
        <text>O(6)-methyl-dGTP + H2O = O(6)-methyl-dGMP + diphosphate + H(+)</text>
        <dbReference type="Rhea" id="RHEA:67600"/>
        <dbReference type="ChEBI" id="CHEBI:15377"/>
        <dbReference type="ChEBI" id="CHEBI:15378"/>
        <dbReference type="ChEBI" id="CHEBI:33019"/>
        <dbReference type="ChEBI" id="CHEBI:169974"/>
        <dbReference type="ChEBI" id="CHEBI:169975"/>
    </reaction>
    <physiologicalReaction direction="left-to-right" evidence="19">
        <dbReference type="Rhea" id="RHEA:67601"/>
    </physiologicalReaction>
</comment>
<dbReference type="GO" id="GO:0008828">
    <property type="term" value="F:dATP diphosphatase activity"/>
    <property type="evidence" value="ECO:0007669"/>
    <property type="project" value="UniProtKB-EC"/>
</dbReference>
<dbReference type="SUPFAM" id="SSF55811">
    <property type="entry name" value="Nudix"/>
    <property type="match status" value="1"/>
</dbReference>
<comment type="catalytic activity">
    <reaction evidence="7">
        <text>8-oxo-dATP + H2O = 8-oxo-dAMP + diphosphate + H(+)</text>
        <dbReference type="Rhea" id="RHEA:65396"/>
        <dbReference type="ChEBI" id="CHEBI:15377"/>
        <dbReference type="ChEBI" id="CHEBI:15378"/>
        <dbReference type="ChEBI" id="CHEBI:33019"/>
        <dbReference type="ChEBI" id="CHEBI:71361"/>
        <dbReference type="ChEBI" id="CHEBI:172871"/>
    </reaction>
    <physiologicalReaction direction="left-to-right" evidence="7">
        <dbReference type="Rhea" id="RHEA:65397"/>
    </physiologicalReaction>
</comment>
<dbReference type="InterPro" id="IPR015797">
    <property type="entry name" value="NUDIX_hydrolase-like_dom_sf"/>
</dbReference>
<dbReference type="PANTHER" id="PTHR43758">
    <property type="entry name" value="7,8-DIHYDRO-8-OXOGUANINE TRIPHOSPHATASE"/>
    <property type="match status" value="1"/>
</dbReference>
<evidence type="ECO:0000256" key="16">
    <source>
        <dbReference type="ARBA" id="ARBA00031927"/>
    </source>
</evidence>
<evidence type="ECO:0000256" key="18">
    <source>
        <dbReference type="ARBA" id="ARBA00048002"/>
    </source>
</evidence>
<dbReference type="CDD" id="cd03427">
    <property type="entry name" value="NUDIX_MTH1_Nudt1"/>
    <property type="match status" value="1"/>
</dbReference>
<dbReference type="PRINTS" id="PR01403">
    <property type="entry name" value="8OXTPHPHTASE"/>
</dbReference>
<dbReference type="PROSITE" id="PS51462">
    <property type="entry name" value="NUDIX"/>
    <property type="match status" value="1"/>
</dbReference>
<comment type="subunit">
    <text evidence="3">Monomer.</text>
</comment>
<dbReference type="EMBL" id="MGFJ01000019">
    <property type="protein sequence ID" value="OGM02613.1"/>
    <property type="molecule type" value="Genomic_DNA"/>
</dbReference>
<evidence type="ECO:0000256" key="11">
    <source>
        <dbReference type="ARBA" id="ARBA00026103"/>
    </source>
</evidence>
<organism evidence="23 24">
    <name type="scientific">Candidatus Woesebacteria bacterium GWA1_41_8</name>
    <dbReference type="NCBI Taxonomy" id="1802471"/>
    <lineage>
        <taxon>Bacteria</taxon>
        <taxon>Candidatus Woeseibacteriota</taxon>
    </lineage>
</organism>
<evidence type="ECO:0000256" key="1">
    <source>
        <dbReference type="ARBA" id="ARBA00001946"/>
    </source>
</evidence>
<evidence type="ECO:0000256" key="8">
    <source>
        <dbReference type="ARBA" id="ARBA00024459"/>
    </source>
</evidence>
<proteinExistence type="inferred from homology"/>
<evidence type="ECO:0000313" key="23">
    <source>
        <dbReference type="EMBL" id="OGM02613.1"/>
    </source>
</evidence>
<evidence type="ECO:0000256" key="9">
    <source>
        <dbReference type="ARBA" id="ARBA00024486"/>
    </source>
</evidence>
<protein>
    <recommendedName>
        <fullName evidence="12">Oxidized purine nucleoside triphosphate hydrolase</fullName>
        <ecNumber evidence="11">3.6.1.56</ecNumber>
    </recommendedName>
    <alternativeName>
        <fullName evidence="16">2-hydroxy-dATP diphosphatase</fullName>
    </alternativeName>
    <alternativeName>
        <fullName evidence="15">7,8-dihydro-8-oxoguanine triphosphatase</fullName>
    </alternativeName>
    <alternativeName>
        <fullName evidence="14">8-oxo-dGTPase</fullName>
    </alternativeName>
    <alternativeName>
        <fullName evidence="17">Methylated purine nucleoside triphosphate hydrolase</fullName>
    </alternativeName>
    <alternativeName>
        <fullName evidence="13">Nucleoside diphosphate-linked moiety X motif 1</fullName>
    </alternativeName>
</protein>
<keyword evidence="5" id="KW-0378">Hydrolase</keyword>
<dbReference type="GO" id="GO:0046872">
    <property type="term" value="F:metal ion binding"/>
    <property type="evidence" value="ECO:0007669"/>
    <property type="project" value="UniProtKB-KW"/>
</dbReference>
<evidence type="ECO:0000256" key="14">
    <source>
        <dbReference type="ARBA" id="ARBA00030634"/>
    </source>
</evidence>
<evidence type="ECO:0000256" key="15">
    <source>
        <dbReference type="ARBA" id="ARBA00030682"/>
    </source>
</evidence>
<comment type="caution">
    <text evidence="23">The sequence shown here is derived from an EMBL/GenBank/DDBJ whole genome shotgun (WGS) entry which is preliminary data.</text>
</comment>
<comment type="similarity">
    <text evidence="2">Belongs to the Nudix hydrolase family.</text>
</comment>
<dbReference type="STRING" id="1802471.A2115_01205"/>
<evidence type="ECO:0000256" key="17">
    <source>
        <dbReference type="ARBA" id="ARBA00032071"/>
    </source>
</evidence>
<evidence type="ECO:0000313" key="24">
    <source>
        <dbReference type="Proteomes" id="UP000176198"/>
    </source>
</evidence>
<dbReference type="InterPro" id="IPR000086">
    <property type="entry name" value="NUDIX_hydrolase_dom"/>
</dbReference>
<keyword evidence="4" id="KW-0479">Metal-binding</keyword>
<dbReference type="Gene3D" id="3.90.79.10">
    <property type="entry name" value="Nucleoside Triphosphate Pyrophosphohydrolase"/>
    <property type="match status" value="1"/>
</dbReference>
<evidence type="ECO:0000256" key="6">
    <source>
        <dbReference type="ARBA" id="ARBA00022842"/>
    </source>
</evidence>
<comment type="catalytic activity">
    <reaction evidence="10">
        <text>2-oxo-ATP + H2O = 2-oxo-AMP + diphosphate + H(+)</text>
        <dbReference type="Rhea" id="RHEA:67392"/>
        <dbReference type="ChEBI" id="CHEBI:15377"/>
        <dbReference type="ChEBI" id="CHEBI:15378"/>
        <dbReference type="ChEBI" id="CHEBI:33019"/>
        <dbReference type="ChEBI" id="CHEBI:71395"/>
        <dbReference type="ChEBI" id="CHEBI:172878"/>
    </reaction>
    <physiologicalReaction direction="left-to-right" evidence="10">
        <dbReference type="Rhea" id="RHEA:67393"/>
    </physiologicalReaction>
</comment>
<dbReference type="AlphaFoldDB" id="A0A1F7WIH7"/>
<comment type="function">
    <text evidence="21">Oxidized purine nucleoside triphosphate hydrolase which is a prominent sanitizer of the oxidized nucleotide pool. Catalyzes the hydrolysis of 2-oxo-dATP (2-hydroxy-dATP) into 2-oxo-dAMP. Also has a significant hydrolase activity toward 2-oxo-ATP, 8-oxo-dGTP and 8-oxo-dATP. Through the hydrolysis of oxidized purine nucleoside triphosphates, prevents their incorporation into DNA and the subsequent transversions A:T to C:G and G:C to T:A. Also catalyzes the hydrolysis of methylated purine nucleoside triphosphate preventing their integration into DNA. Through this antimutagenic activity protects cells from oxidative stress.</text>
</comment>
<comment type="catalytic activity">
    <reaction evidence="18">
        <text>N(6)-methyl-ATP + H2O = N(6)-methyl-AMP + diphosphate + H(+)</text>
        <dbReference type="Rhea" id="RHEA:67608"/>
        <dbReference type="ChEBI" id="CHEBI:15377"/>
        <dbReference type="ChEBI" id="CHEBI:15378"/>
        <dbReference type="ChEBI" id="CHEBI:33019"/>
        <dbReference type="ChEBI" id="CHEBI:144842"/>
        <dbReference type="ChEBI" id="CHEBI:172873"/>
    </reaction>
    <physiologicalReaction direction="left-to-right" evidence="18">
        <dbReference type="Rhea" id="RHEA:67609"/>
    </physiologicalReaction>
</comment>
<feature type="domain" description="Nudix hydrolase" evidence="22">
    <location>
        <begin position="1"/>
        <end position="130"/>
    </location>
</feature>
<comment type="cofactor">
    <cofactor evidence="1">
        <name>Mg(2+)</name>
        <dbReference type="ChEBI" id="CHEBI:18420"/>
    </cofactor>
</comment>
<evidence type="ECO:0000256" key="12">
    <source>
        <dbReference type="ARBA" id="ARBA00026218"/>
    </source>
</evidence>
<evidence type="ECO:0000256" key="2">
    <source>
        <dbReference type="ARBA" id="ARBA00005582"/>
    </source>
</evidence>
<comment type="catalytic activity">
    <reaction evidence="8">
        <text>2-oxo-dATP + H2O = 2-oxo-dAMP + diphosphate + H(+)</text>
        <dbReference type="Rhea" id="RHEA:31583"/>
        <dbReference type="ChEBI" id="CHEBI:15377"/>
        <dbReference type="ChEBI" id="CHEBI:15378"/>
        <dbReference type="ChEBI" id="CHEBI:33019"/>
        <dbReference type="ChEBI" id="CHEBI:63212"/>
        <dbReference type="ChEBI" id="CHEBI:77897"/>
        <dbReference type="EC" id="3.6.1.56"/>
    </reaction>
    <physiologicalReaction direction="left-to-right" evidence="8">
        <dbReference type="Rhea" id="RHEA:31584"/>
    </physiologicalReaction>
</comment>
<dbReference type="Pfam" id="PF00293">
    <property type="entry name" value="NUDIX"/>
    <property type="match status" value="1"/>
</dbReference>